<comment type="subunit">
    <text evidence="3">Monomer.</text>
</comment>
<dbReference type="Proteomes" id="UP001356170">
    <property type="component" value="Unassembled WGS sequence"/>
</dbReference>
<evidence type="ECO:0000256" key="1">
    <source>
        <dbReference type="ARBA" id="ARBA00004459"/>
    </source>
</evidence>
<evidence type="ECO:0000256" key="12">
    <source>
        <dbReference type="ARBA" id="ARBA00023288"/>
    </source>
</evidence>
<evidence type="ECO:0000256" key="8">
    <source>
        <dbReference type="ARBA" id="ARBA00023136"/>
    </source>
</evidence>
<dbReference type="SUPFAM" id="SSF89392">
    <property type="entry name" value="Prokaryotic lipoproteins and lipoprotein localization factors"/>
    <property type="match status" value="1"/>
</dbReference>
<organism evidence="14 15">
    <name type="scientific">Aquilutibacter rugosus</name>
    <dbReference type="NCBI Taxonomy" id="3115820"/>
    <lineage>
        <taxon>Bacteria</taxon>
        <taxon>Pseudomonadati</taxon>
        <taxon>Pseudomonadota</taxon>
        <taxon>Gammaproteobacteria</taxon>
        <taxon>Lysobacterales</taxon>
        <taxon>Lysobacteraceae</taxon>
        <taxon>Aquilutibacter</taxon>
    </lineage>
</organism>
<evidence type="ECO:0000256" key="2">
    <source>
        <dbReference type="ARBA" id="ARBA00009696"/>
    </source>
</evidence>
<keyword evidence="9" id="KW-0564">Palmitate</keyword>
<comment type="caution">
    <text evidence="14">The sequence shown here is derived from an EMBL/GenBank/DDBJ whole genome shotgun (WGS) entry which is preliminary data.</text>
</comment>
<protein>
    <recommendedName>
        <fullName evidence="4">Outer-membrane lipoprotein LolB</fullName>
    </recommendedName>
</protein>
<keyword evidence="10" id="KW-0143">Chaperone</keyword>
<keyword evidence="8" id="KW-0472">Membrane</keyword>
<evidence type="ECO:0000313" key="15">
    <source>
        <dbReference type="Proteomes" id="UP001356170"/>
    </source>
</evidence>
<evidence type="ECO:0000256" key="4">
    <source>
        <dbReference type="ARBA" id="ARBA00016202"/>
    </source>
</evidence>
<sequence length="209" mass="22742">MKSWIAVSALALMLSSCATIPSGPVMSETQKQQAHAMQQENAAAWFAAHPSWNMAGRIAVSAPNNSGSGRLDWTNLRDGYVAEISAPITRQTWRLTYTGADGAVIEGLSGGARRGSDAEQLLFEVSGWRIPLNELRTWMQGITPADVTVLRDPVTGLPQQFTQDEWQVRYEEWTVADAATGVPVLPKRITATVGETTKVKLVIDSWSGE</sequence>
<dbReference type="CDD" id="cd16326">
    <property type="entry name" value="LolB"/>
    <property type="match status" value="1"/>
</dbReference>
<dbReference type="Pfam" id="PF03550">
    <property type="entry name" value="LolB"/>
    <property type="match status" value="1"/>
</dbReference>
<reference evidence="14 15" key="1">
    <citation type="submission" date="2024-01" db="EMBL/GenBank/DDBJ databases">
        <title>Novel species of the genus Luteimonas isolated from rivers.</title>
        <authorList>
            <person name="Lu H."/>
        </authorList>
    </citation>
    <scope>NUCLEOTIDE SEQUENCE [LARGE SCALE GENOMIC DNA]</scope>
    <source>
        <strain evidence="14 15">FXH3W</strain>
    </source>
</reference>
<dbReference type="NCBIfam" id="TIGR00548">
    <property type="entry name" value="lolB"/>
    <property type="match status" value="1"/>
</dbReference>
<dbReference type="RefSeq" id="WP_331702871.1">
    <property type="nucleotide sequence ID" value="NZ_JAZHBO010000001.1"/>
</dbReference>
<proteinExistence type="inferred from homology"/>
<keyword evidence="15" id="KW-1185">Reference proteome</keyword>
<evidence type="ECO:0000256" key="10">
    <source>
        <dbReference type="ARBA" id="ARBA00023186"/>
    </source>
</evidence>
<name>A0ABU7UVY8_9GAMM</name>
<dbReference type="Gene3D" id="2.50.20.10">
    <property type="entry name" value="Lipoprotein localisation LolA/LolB/LppX"/>
    <property type="match status" value="1"/>
</dbReference>
<accession>A0ABU7UVY8</accession>
<keyword evidence="6 13" id="KW-0732">Signal</keyword>
<gene>
    <name evidence="14" type="primary">lolB</name>
    <name evidence="14" type="ORF">V3390_00350</name>
</gene>
<evidence type="ECO:0000256" key="9">
    <source>
        <dbReference type="ARBA" id="ARBA00023139"/>
    </source>
</evidence>
<feature type="signal peptide" evidence="13">
    <location>
        <begin position="1"/>
        <end position="18"/>
    </location>
</feature>
<dbReference type="InterPro" id="IPR029046">
    <property type="entry name" value="LolA/LolB/LppX"/>
</dbReference>
<dbReference type="EMBL" id="JAZHBO010000001">
    <property type="protein sequence ID" value="MEF2154696.1"/>
    <property type="molecule type" value="Genomic_DNA"/>
</dbReference>
<keyword evidence="12 14" id="KW-0449">Lipoprotein</keyword>
<dbReference type="InterPro" id="IPR004565">
    <property type="entry name" value="OM_lipoprot_LolB"/>
</dbReference>
<keyword evidence="11" id="KW-0998">Cell outer membrane</keyword>
<keyword evidence="7" id="KW-0653">Protein transport</keyword>
<evidence type="ECO:0000256" key="5">
    <source>
        <dbReference type="ARBA" id="ARBA00022448"/>
    </source>
</evidence>
<evidence type="ECO:0000256" key="11">
    <source>
        <dbReference type="ARBA" id="ARBA00023237"/>
    </source>
</evidence>
<comment type="similarity">
    <text evidence="2">Belongs to the LolB family.</text>
</comment>
<comment type="subcellular location">
    <subcellularLocation>
        <location evidence="1">Cell outer membrane</location>
        <topology evidence="1">Lipid-anchor</topology>
    </subcellularLocation>
</comment>
<dbReference type="PROSITE" id="PS51257">
    <property type="entry name" value="PROKAR_LIPOPROTEIN"/>
    <property type="match status" value="1"/>
</dbReference>
<evidence type="ECO:0000256" key="13">
    <source>
        <dbReference type="SAM" id="SignalP"/>
    </source>
</evidence>
<evidence type="ECO:0000256" key="7">
    <source>
        <dbReference type="ARBA" id="ARBA00022927"/>
    </source>
</evidence>
<feature type="chain" id="PRO_5045922824" description="Outer-membrane lipoprotein LolB" evidence="13">
    <location>
        <begin position="19"/>
        <end position="209"/>
    </location>
</feature>
<evidence type="ECO:0000256" key="6">
    <source>
        <dbReference type="ARBA" id="ARBA00022729"/>
    </source>
</evidence>
<keyword evidence="5" id="KW-0813">Transport</keyword>
<evidence type="ECO:0000256" key="3">
    <source>
        <dbReference type="ARBA" id="ARBA00011245"/>
    </source>
</evidence>
<evidence type="ECO:0000313" key="14">
    <source>
        <dbReference type="EMBL" id="MEF2154696.1"/>
    </source>
</evidence>